<dbReference type="PANTHER" id="PTHR37013">
    <property type="entry name" value="INTEGRAL MEMBRANE PROTEIN (AFU_ORTHOLOGUE AFUA_1G05950)-RELATED"/>
    <property type="match status" value="1"/>
</dbReference>
<comment type="caution">
    <text evidence="8">The sequence shown here is derived from an EMBL/GenBank/DDBJ whole genome shotgun (WGS) entry which is preliminary data.</text>
</comment>
<keyword evidence="6" id="KW-1133">Transmembrane helix</keyword>
<dbReference type="Pfam" id="PF05637">
    <property type="entry name" value="Glyco_transf_34"/>
    <property type="match status" value="1"/>
</dbReference>
<feature type="region of interest" description="Disordered" evidence="5">
    <location>
        <begin position="354"/>
        <end position="406"/>
    </location>
</feature>
<evidence type="ECO:0000256" key="2">
    <source>
        <dbReference type="ARBA" id="ARBA00022676"/>
    </source>
</evidence>
<comment type="similarity">
    <text evidence="1">Belongs to the glycosyltransferase 34 family.</text>
</comment>
<evidence type="ECO:0000256" key="5">
    <source>
        <dbReference type="SAM" id="MobiDB-lite"/>
    </source>
</evidence>
<dbReference type="Gene3D" id="1.20.1270.10">
    <property type="match status" value="1"/>
</dbReference>
<feature type="compositionally biased region" description="Polar residues" evidence="5">
    <location>
        <begin position="532"/>
        <end position="545"/>
    </location>
</feature>
<evidence type="ECO:0000313" key="8">
    <source>
        <dbReference type="EMBL" id="KAK4500528.1"/>
    </source>
</evidence>
<dbReference type="EMBL" id="JAXOVC010000006">
    <property type="protein sequence ID" value="KAK4500528.1"/>
    <property type="molecule type" value="Genomic_DNA"/>
</dbReference>
<keyword evidence="9" id="KW-1185">Reference proteome</keyword>
<feature type="transmembrane region" description="Helical" evidence="6">
    <location>
        <begin position="215"/>
        <end position="240"/>
    </location>
</feature>
<feature type="transmembrane region" description="Helical" evidence="6">
    <location>
        <begin position="176"/>
        <end position="194"/>
    </location>
</feature>
<keyword evidence="6" id="KW-0472">Membrane</keyword>
<dbReference type="SUPFAM" id="SSF53448">
    <property type="entry name" value="Nucleotide-diphospho-sugar transferases"/>
    <property type="match status" value="1"/>
</dbReference>
<evidence type="ECO:0000256" key="4">
    <source>
        <dbReference type="SAM" id="Coils"/>
    </source>
</evidence>
<feature type="transmembrane region" description="Helical" evidence="6">
    <location>
        <begin position="31"/>
        <end position="54"/>
    </location>
</feature>
<feature type="region of interest" description="Disordered" evidence="5">
    <location>
        <begin position="527"/>
        <end position="549"/>
    </location>
</feature>
<feature type="compositionally biased region" description="Low complexity" evidence="5">
    <location>
        <begin position="389"/>
        <end position="405"/>
    </location>
</feature>
<gene>
    <name evidence="8" type="ORF">PRZ48_008717</name>
</gene>
<evidence type="ECO:0000256" key="1">
    <source>
        <dbReference type="ARBA" id="ARBA00005664"/>
    </source>
</evidence>
<dbReference type="Gene3D" id="3.90.550.10">
    <property type="entry name" value="Spore Coat Polysaccharide Biosynthesis Protein SpsA, Chain A"/>
    <property type="match status" value="1"/>
</dbReference>
<dbReference type="InterPro" id="IPR056120">
    <property type="entry name" value="DUF7703"/>
</dbReference>
<dbReference type="Pfam" id="PF24802">
    <property type="entry name" value="DUF7703"/>
    <property type="match status" value="1"/>
</dbReference>
<organism evidence="8 9">
    <name type="scientific">Zasmidium cellare</name>
    <name type="common">Wine cellar mold</name>
    <name type="synonym">Racodium cellare</name>
    <dbReference type="NCBI Taxonomy" id="395010"/>
    <lineage>
        <taxon>Eukaryota</taxon>
        <taxon>Fungi</taxon>
        <taxon>Dikarya</taxon>
        <taxon>Ascomycota</taxon>
        <taxon>Pezizomycotina</taxon>
        <taxon>Dothideomycetes</taxon>
        <taxon>Dothideomycetidae</taxon>
        <taxon>Mycosphaerellales</taxon>
        <taxon>Mycosphaerellaceae</taxon>
        <taxon>Zasmidium</taxon>
    </lineage>
</organism>
<keyword evidence="3" id="KW-0808">Transferase</keyword>
<feature type="coiled-coil region" evidence="4">
    <location>
        <begin position="977"/>
        <end position="1014"/>
    </location>
</feature>
<dbReference type="InterPro" id="IPR029048">
    <property type="entry name" value="HSP70_C_sf"/>
</dbReference>
<evidence type="ECO:0000259" key="7">
    <source>
        <dbReference type="Pfam" id="PF24802"/>
    </source>
</evidence>
<feature type="transmembrane region" description="Helical" evidence="6">
    <location>
        <begin position="137"/>
        <end position="156"/>
    </location>
</feature>
<reference evidence="8 9" key="1">
    <citation type="journal article" date="2023" name="G3 (Bethesda)">
        <title>A chromosome-level genome assembly of Zasmidium syzygii isolated from banana leaves.</title>
        <authorList>
            <person name="van Westerhoven A.C."/>
            <person name="Mehrabi R."/>
            <person name="Talebi R."/>
            <person name="Steentjes M.B.F."/>
            <person name="Corcolon B."/>
            <person name="Chong P.A."/>
            <person name="Kema G.H.J."/>
            <person name="Seidl M.F."/>
        </authorList>
    </citation>
    <scope>NUCLEOTIDE SEQUENCE [LARGE SCALE GENOMIC DNA]</scope>
    <source>
        <strain evidence="8 9">P124</strain>
    </source>
</reference>
<accession>A0ABR0EHI4</accession>
<dbReference type="PANTHER" id="PTHR37013:SF3">
    <property type="entry name" value="INTEGRAL MEMBRANE PROTEIN (AFU_ORTHOLOGUE AFUA_1G05950)"/>
    <property type="match status" value="1"/>
</dbReference>
<sequence length="1070" mass="118872">MASNSSASASWTSPGAGITGGYDGDSQTLRILIVFFSGLAMYNAVELITIIFLSFNRFRGLYFWSLLISTIGIIPYSLGFMLKFMNVTTGDSKWLAIVLLTVGWYPMITGQALVLWSRLHLIVTGVKGERILFYTKWMIIIDAIILHIPTTVLTFGSNGDLATARFEVGYNIMEKIQMIGFFLQEVTLSSIYIVETFRILRSSLQPGTRKTMKQLIFINVVIIILDLGLLGLECASLYILETLLKGIVYSIKLKLEFAILSKLVKFVGGSKPGQDMRKTSVGFITADRKMSGEDREMNIQDFVDLDRVSTDVTHPSRSHRHSDSLPSRRKSSRVAGMDLDYTLARFQHVEDVSTLREGSSRDSLSPGREPDSDVMSPESSPERRAYREPSPATPISPLSPTSSLPQWLRHTRPRTGILASAKFRVLAVALGCITMGWMLTSMLGPREAVLDLAETYDAASGGVLDDPTGFGTTKGQSMQPGILGGEDMNDEMEADLDTNRHKQPSVSGALSDLHDAVKDKLKSWNPYLAQSDPHSPTRVNSTATASRPHRLASATATALAGEAITDGISDEERLGARTRIGKCTILFNGNSFWERAIRTHERHDREHGYRLHVLRQHLMDDVWSKPAYILSLLLRELAKPESERLEWLFWVDADTIILNPHIPIEVFLPPPGTEFDDVHLLFSNDWNGLNNGVFPVRVNQWSVKLFSAITSFRHFRPDEPLVFRDQSAMDTLMHEPAFSGNLAQAPQRWFNAYQGEHNETLAPFQIRRGDFLVHFAGVPNREERMGYWLERAEQHLDDWEVPVKSTSYPQEVRDFWSEQKDLRRQKKEALGAARLKAKELMSKVDEHMEEYGDRLSEEQKQSIEDNRSTVVSLLENGEASSDLAKMEEATNKLQEAFQPLTTVITEVHKTLLNSAHEAIFAGEKDLLQGGFNEGNSSPELEKISDSVKHLKYLVMTPQENWNRHDITAATDAVTDARAKLQDKEAAALAEANRAEQAKKQAAAALNEVQKQVEAEASAAIASSVPSAAATTDPSLEPSAVEAPLAVEAVLTPPKVGDGFAAAATATAIDE</sequence>
<keyword evidence="2" id="KW-0328">Glycosyltransferase</keyword>
<dbReference type="InterPro" id="IPR029044">
    <property type="entry name" value="Nucleotide-diphossugar_trans"/>
</dbReference>
<feature type="transmembrane region" description="Helical" evidence="6">
    <location>
        <begin position="61"/>
        <end position="82"/>
    </location>
</feature>
<proteinExistence type="inferred from homology"/>
<dbReference type="Proteomes" id="UP001305779">
    <property type="component" value="Unassembled WGS sequence"/>
</dbReference>
<dbReference type="InterPro" id="IPR008630">
    <property type="entry name" value="Glyco_trans_34"/>
</dbReference>
<protein>
    <recommendedName>
        <fullName evidence="7">DUF7703 domain-containing protein</fullName>
    </recommendedName>
</protein>
<feature type="region of interest" description="Disordered" evidence="5">
    <location>
        <begin position="310"/>
        <end position="332"/>
    </location>
</feature>
<keyword evidence="4" id="KW-0175">Coiled coil</keyword>
<feature type="transmembrane region" description="Helical" evidence="6">
    <location>
        <begin position="94"/>
        <end position="116"/>
    </location>
</feature>
<evidence type="ECO:0000256" key="3">
    <source>
        <dbReference type="ARBA" id="ARBA00022679"/>
    </source>
</evidence>
<evidence type="ECO:0000313" key="9">
    <source>
        <dbReference type="Proteomes" id="UP001305779"/>
    </source>
</evidence>
<keyword evidence="6" id="KW-0812">Transmembrane</keyword>
<name>A0ABR0EHI4_ZASCE</name>
<evidence type="ECO:0000256" key="6">
    <source>
        <dbReference type="SAM" id="Phobius"/>
    </source>
</evidence>
<feature type="domain" description="DUF7703" evidence="7">
    <location>
        <begin position="26"/>
        <end position="267"/>
    </location>
</feature>